<sequence>MIRDGPVGEVRVRGGRKVLSRALLIVMSSLLLGFLVCLFLHWVWPYDFGWDHVVAFPLISGGVAAAREVRDGLTRRKAARPGLDHEVDHRKQDTAGRDDL</sequence>
<evidence type="ECO:0000313" key="3">
    <source>
        <dbReference type="EMBL" id="GII37719.1"/>
    </source>
</evidence>
<dbReference type="AlphaFoldDB" id="A0A8J3U3H9"/>
<organism evidence="3 4">
    <name type="scientific">Planotetraspora phitsanulokensis</name>
    <dbReference type="NCBI Taxonomy" id="575192"/>
    <lineage>
        <taxon>Bacteria</taxon>
        <taxon>Bacillati</taxon>
        <taxon>Actinomycetota</taxon>
        <taxon>Actinomycetes</taxon>
        <taxon>Streptosporangiales</taxon>
        <taxon>Streptosporangiaceae</taxon>
        <taxon>Planotetraspora</taxon>
    </lineage>
</organism>
<keyword evidence="2" id="KW-0812">Transmembrane</keyword>
<keyword evidence="4" id="KW-1185">Reference proteome</keyword>
<comment type="caution">
    <text evidence="3">The sequence shown here is derived from an EMBL/GenBank/DDBJ whole genome shotgun (WGS) entry which is preliminary data.</text>
</comment>
<feature type="compositionally biased region" description="Basic and acidic residues" evidence="1">
    <location>
        <begin position="82"/>
        <end position="100"/>
    </location>
</feature>
<feature type="transmembrane region" description="Helical" evidence="2">
    <location>
        <begin position="21"/>
        <end position="44"/>
    </location>
</feature>
<proteinExistence type="predicted"/>
<keyword evidence="2" id="KW-1133">Transmembrane helix</keyword>
<gene>
    <name evidence="3" type="ORF">Pph01_27220</name>
</gene>
<evidence type="ECO:0000313" key="4">
    <source>
        <dbReference type="Proteomes" id="UP000622547"/>
    </source>
</evidence>
<keyword evidence="2" id="KW-0472">Membrane</keyword>
<dbReference type="Proteomes" id="UP000622547">
    <property type="component" value="Unassembled WGS sequence"/>
</dbReference>
<reference evidence="3 4" key="1">
    <citation type="submission" date="2021-01" db="EMBL/GenBank/DDBJ databases">
        <title>Whole genome shotgun sequence of Planotetraspora phitsanulokensis NBRC 104273.</title>
        <authorList>
            <person name="Komaki H."/>
            <person name="Tamura T."/>
        </authorList>
    </citation>
    <scope>NUCLEOTIDE SEQUENCE [LARGE SCALE GENOMIC DNA]</scope>
    <source>
        <strain evidence="3 4">NBRC 104273</strain>
    </source>
</reference>
<feature type="transmembrane region" description="Helical" evidence="2">
    <location>
        <begin position="50"/>
        <end position="67"/>
    </location>
</feature>
<name>A0A8J3U3H9_9ACTN</name>
<feature type="region of interest" description="Disordered" evidence="1">
    <location>
        <begin position="76"/>
        <end position="100"/>
    </location>
</feature>
<evidence type="ECO:0000256" key="2">
    <source>
        <dbReference type="SAM" id="Phobius"/>
    </source>
</evidence>
<evidence type="ECO:0000256" key="1">
    <source>
        <dbReference type="SAM" id="MobiDB-lite"/>
    </source>
</evidence>
<accession>A0A8J3U3H9</accession>
<dbReference type="EMBL" id="BOOP01000009">
    <property type="protein sequence ID" value="GII37719.1"/>
    <property type="molecule type" value="Genomic_DNA"/>
</dbReference>
<protein>
    <submittedName>
        <fullName evidence="3">Uncharacterized protein</fullName>
    </submittedName>
</protein>